<evidence type="ECO:0000256" key="1">
    <source>
        <dbReference type="ARBA" id="ARBA00004948"/>
    </source>
</evidence>
<dbReference type="InterPro" id="IPR029056">
    <property type="entry name" value="Ribokinase-like"/>
</dbReference>
<dbReference type="Proteomes" id="UP000075573">
    <property type="component" value="Unassembled WGS sequence"/>
</dbReference>
<sequence>MTRPVLLIGGMDSSGGAGLGRDLLAVHDAGLTARIAVTAVTAQTDREVLAVEPVAPEMLAAQIDAALEGGIGAVKIGVLCNAALIRSVAGRLPDVPIVLDPVVCSSSGHDLLEPEAIITLIDLLLPRVTVLTPNLPELAALKSALQMDTASEHIDIVKAILERGCQSVLVKGGHDGHPELSTDILYQEALPSLSFCSPRYQFDLRGTGCHLASGLAAALAEGKTLPEAIKVARHGLAERFRIEFERKAELVR</sequence>
<dbReference type="RefSeq" id="WP_062497618.1">
    <property type="nucleotide sequence ID" value="NZ_LHZB01000119.1"/>
</dbReference>
<feature type="domain" description="Pyridoxamine kinase/Phosphomethylpyrimidine kinase" evidence="3">
    <location>
        <begin position="12"/>
        <end position="242"/>
    </location>
</feature>
<proteinExistence type="predicted"/>
<evidence type="ECO:0000313" key="5">
    <source>
        <dbReference type="Proteomes" id="UP000075573"/>
    </source>
</evidence>
<dbReference type="UniPathway" id="UPA00060">
    <property type="reaction ID" value="UER00138"/>
</dbReference>
<dbReference type="PANTHER" id="PTHR20858:SF17">
    <property type="entry name" value="HYDROXYMETHYLPYRIMIDINE_PHOSPHOMETHYLPYRIMIDINE KINASE THI20-RELATED"/>
    <property type="match status" value="1"/>
</dbReference>
<dbReference type="Pfam" id="PF08543">
    <property type="entry name" value="Phos_pyr_kin"/>
    <property type="match status" value="1"/>
</dbReference>
<gene>
    <name evidence="4" type="ORF">AD929_14400</name>
</gene>
<dbReference type="InterPro" id="IPR013749">
    <property type="entry name" value="PM/HMP-P_kinase-1"/>
</dbReference>
<dbReference type="GO" id="GO:0009229">
    <property type="term" value="P:thiamine diphosphate biosynthetic process"/>
    <property type="evidence" value="ECO:0007669"/>
    <property type="project" value="UniProtKB-UniPathway"/>
</dbReference>
<comment type="pathway">
    <text evidence="1">Cofactor biosynthesis; thiamine diphosphate biosynthesis.</text>
</comment>
<accession>A0A149QRH8</accession>
<dbReference type="Gene3D" id="3.40.1190.20">
    <property type="match status" value="1"/>
</dbReference>
<dbReference type="CDD" id="cd01169">
    <property type="entry name" value="HMPP_kinase"/>
    <property type="match status" value="1"/>
</dbReference>
<dbReference type="EMBL" id="LHZB01000119">
    <property type="protein sequence ID" value="KXU99924.1"/>
    <property type="molecule type" value="Genomic_DNA"/>
</dbReference>
<evidence type="ECO:0000313" key="4">
    <source>
        <dbReference type="EMBL" id="KXU99924.1"/>
    </source>
</evidence>
<dbReference type="GO" id="GO:0005829">
    <property type="term" value="C:cytosol"/>
    <property type="evidence" value="ECO:0007669"/>
    <property type="project" value="TreeGrafter"/>
</dbReference>
<dbReference type="InterPro" id="IPR004399">
    <property type="entry name" value="HMP/HMP-P_kinase_dom"/>
</dbReference>
<evidence type="ECO:0000256" key="2">
    <source>
        <dbReference type="ARBA" id="ARBA00012135"/>
    </source>
</evidence>
<name>A0A149QRH8_9PROT</name>
<dbReference type="EC" id="2.7.1.49" evidence="2"/>
<dbReference type="AlphaFoldDB" id="A0A149QRH8"/>
<dbReference type="PATRIC" id="fig|442.7.peg.1030"/>
<comment type="caution">
    <text evidence="4">The sequence shown here is derived from an EMBL/GenBank/DDBJ whole genome shotgun (WGS) entry which is preliminary data.</text>
</comment>
<organism evidence="4 5">
    <name type="scientific">Gluconobacter potus</name>
    <dbReference type="NCBI Taxonomy" id="2724927"/>
    <lineage>
        <taxon>Bacteria</taxon>
        <taxon>Pseudomonadati</taxon>
        <taxon>Pseudomonadota</taxon>
        <taxon>Alphaproteobacteria</taxon>
        <taxon>Acetobacterales</taxon>
        <taxon>Acetobacteraceae</taxon>
        <taxon>Gluconobacter</taxon>
    </lineage>
</organism>
<protein>
    <recommendedName>
        <fullName evidence="2">hydroxymethylpyrimidine kinase</fullName>
        <ecNumber evidence="2">2.7.1.49</ecNumber>
    </recommendedName>
</protein>
<dbReference type="PANTHER" id="PTHR20858">
    <property type="entry name" value="PHOSPHOMETHYLPYRIMIDINE KINASE"/>
    <property type="match status" value="1"/>
</dbReference>
<dbReference type="SUPFAM" id="SSF53613">
    <property type="entry name" value="Ribokinase-like"/>
    <property type="match status" value="1"/>
</dbReference>
<dbReference type="GO" id="GO:0008902">
    <property type="term" value="F:hydroxymethylpyrimidine kinase activity"/>
    <property type="evidence" value="ECO:0007669"/>
    <property type="project" value="UniProtKB-EC"/>
</dbReference>
<reference evidence="4 5" key="1">
    <citation type="submission" date="2015-06" db="EMBL/GenBank/DDBJ databases">
        <title>Improved classification and identification of acetic acid bacteria using matrix-assisted laser desorption/ionization time-of-flight mass spectrometry; Gluconobacter nephelii and Gluconobacter uchimurae are later heterotypic synonyms of Gluconobacter japonicus and Gluconobacter oxydans, respectively.</title>
        <authorList>
            <person name="Li L."/>
            <person name="Cleenwerck I."/>
            <person name="De Vuyst L."/>
            <person name="Vandamme P."/>
        </authorList>
    </citation>
    <scope>NUCLEOTIDE SEQUENCE [LARGE SCALE GENOMIC DNA]</scope>
    <source>
        <strain evidence="4 5">LMG 1764</strain>
    </source>
</reference>
<dbReference type="GO" id="GO:0009228">
    <property type="term" value="P:thiamine biosynthetic process"/>
    <property type="evidence" value="ECO:0007669"/>
    <property type="project" value="InterPro"/>
</dbReference>
<dbReference type="GO" id="GO:0008972">
    <property type="term" value="F:phosphomethylpyrimidine kinase activity"/>
    <property type="evidence" value="ECO:0007669"/>
    <property type="project" value="InterPro"/>
</dbReference>
<evidence type="ECO:0000259" key="3">
    <source>
        <dbReference type="Pfam" id="PF08543"/>
    </source>
</evidence>